<evidence type="ECO:0000256" key="4">
    <source>
        <dbReference type="ARBA" id="ARBA00023136"/>
    </source>
</evidence>
<dbReference type="PANTHER" id="PTHR12988">
    <property type="entry name" value="SPHINGOMYELIN PHOSPHODIESTERASE 4"/>
    <property type="match status" value="1"/>
</dbReference>
<dbReference type="Proteomes" id="UP000675881">
    <property type="component" value="Chromosome 6"/>
</dbReference>
<sequence>MYGQRISIHQRCSELTRILNSEENGNELSDAHRLFTTILGDIFGYSAGGVGLGWNLPAFSRKNSDFKDFVTLHSFLSSRGPLLQRLVHKLVSDPQSRRFEFPLTDLAPFFKTSSGPDPPQNHWQNINWIPGEALYPILLEDYMSYFLPCDGSEVCGPSSPAHHFNIRLNSPTTNLSPSLLKKQQATPIIQAHPQQPPFESIHSALTTEKLWRSEVLINVLSLFWLHSDDSSVSQEHFSFQDLNVSGDRSASSHLPFVPSVEHVRVVRMVVKHLHFFVNSAGPNNATFMDNFKAEVWPCLRKKLYLFLCSSLDNWPLDASFRLILETWLSYIQPWRYTDSNNGIENNADIKHLFKWHPFVIENNKFYTTLFKRILRRFFRLDLSCNKNAYMLYRLCKVFDQAGLSDTLRDVEAAYKGNSVGGAKKIQVHDSKWHFAS</sequence>
<dbReference type="EMBL" id="HG994585">
    <property type="protein sequence ID" value="CAF2985973.1"/>
    <property type="molecule type" value="Genomic_DNA"/>
</dbReference>
<dbReference type="Pfam" id="PF14724">
    <property type="entry name" value="mit_SMPDase"/>
    <property type="match status" value="1"/>
</dbReference>
<evidence type="ECO:0000256" key="3">
    <source>
        <dbReference type="ARBA" id="ARBA00022989"/>
    </source>
</evidence>
<evidence type="ECO:0000313" key="5">
    <source>
        <dbReference type="EMBL" id="CAF2985973.1"/>
    </source>
</evidence>
<keyword evidence="3" id="KW-1133">Transmembrane helix</keyword>
<dbReference type="GO" id="GO:0016020">
    <property type="term" value="C:membrane"/>
    <property type="evidence" value="ECO:0007669"/>
    <property type="project" value="UniProtKB-SubCell"/>
</dbReference>
<dbReference type="GO" id="GO:0046475">
    <property type="term" value="P:glycerophospholipid catabolic process"/>
    <property type="evidence" value="ECO:0007669"/>
    <property type="project" value="TreeGrafter"/>
</dbReference>
<evidence type="ECO:0000256" key="2">
    <source>
        <dbReference type="ARBA" id="ARBA00022692"/>
    </source>
</evidence>
<dbReference type="AlphaFoldDB" id="A0A7R8D3R1"/>
<keyword evidence="2" id="KW-0812">Transmembrane</keyword>
<proteinExistence type="predicted"/>
<evidence type="ECO:0000313" key="6">
    <source>
        <dbReference type="Proteomes" id="UP000675881"/>
    </source>
</evidence>
<reference evidence="5" key="1">
    <citation type="submission" date="2021-02" db="EMBL/GenBank/DDBJ databases">
        <authorList>
            <person name="Bekaert M."/>
        </authorList>
    </citation>
    <scope>NUCLEOTIDE SEQUENCE</scope>
    <source>
        <strain evidence="5">IoA-00</strain>
    </source>
</reference>
<keyword evidence="6" id="KW-1185">Reference proteome</keyword>
<keyword evidence="4" id="KW-0472">Membrane</keyword>
<dbReference type="OrthoDB" id="10251508at2759"/>
<dbReference type="PANTHER" id="PTHR12988:SF6">
    <property type="entry name" value="SPHINGOMYELIN PHOSPHODIESTERASE 4"/>
    <property type="match status" value="1"/>
</dbReference>
<dbReference type="GO" id="GO:0050290">
    <property type="term" value="F:sphingomyelin phosphodiesterase D activity"/>
    <property type="evidence" value="ECO:0007669"/>
    <property type="project" value="InterPro"/>
</dbReference>
<gene>
    <name evidence="5" type="ORF">LSAA_11818</name>
</gene>
<name>A0A7R8D3R1_LEPSM</name>
<protein>
    <submittedName>
        <fullName evidence="5">(salmon louse) hypothetical protein</fullName>
    </submittedName>
</protein>
<dbReference type="InterPro" id="IPR024129">
    <property type="entry name" value="Sphingomy_SMPD4"/>
</dbReference>
<dbReference type="GO" id="GO:0046513">
    <property type="term" value="P:ceramide biosynthetic process"/>
    <property type="evidence" value="ECO:0007669"/>
    <property type="project" value="TreeGrafter"/>
</dbReference>
<dbReference type="GO" id="GO:0006685">
    <property type="term" value="P:sphingomyelin catabolic process"/>
    <property type="evidence" value="ECO:0007669"/>
    <property type="project" value="TreeGrafter"/>
</dbReference>
<organism evidence="5 6">
    <name type="scientific">Lepeophtheirus salmonis</name>
    <name type="common">Salmon louse</name>
    <name type="synonym">Caligus salmonis</name>
    <dbReference type="NCBI Taxonomy" id="72036"/>
    <lineage>
        <taxon>Eukaryota</taxon>
        <taxon>Metazoa</taxon>
        <taxon>Ecdysozoa</taxon>
        <taxon>Arthropoda</taxon>
        <taxon>Crustacea</taxon>
        <taxon>Multicrustacea</taxon>
        <taxon>Hexanauplia</taxon>
        <taxon>Copepoda</taxon>
        <taxon>Siphonostomatoida</taxon>
        <taxon>Caligidae</taxon>
        <taxon>Lepeophtheirus</taxon>
    </lineage>
</organism>
<comment type="subcellular location">
    <subcellularLocation>
        <location evidence="1">Membrane</location>
        <topology evidence="1">Single-pass membrane protein</topology>
    </subcellularLocation>
</comment>
<accession>A0A7R8D3R1</accession>
<evidence type="ECO:0000256" key="1">
    <source>
        <dbReference type="ARBA" id="ARBA00004167"/>
    </source>
</evidence>